<evidence type="ECO:0000313" key="8">
    <source>
        <dbReference type="Proteomes" id="UP000198615"/>
    </source>
</evidence>
<keyword evidence="8" id="KW-1185">Reference proteome</keyword>
<dbReference type="GO" id="GO:0004222">
    <property type="term" value="F:metalloendopeptidase activity"/>
    <property type="evidence" value="ECO:0007669"/>
    <property type="project" value="InterPro"/>
</dbReference>
<accession>A0A8G2F349</accession>
<dbReference type="InterPro" id="IPR011249">
    <property type="entry name" value="Metalloenz_LuxS/M16"/>
</dbReference>
<proteinExistence type="inferred from homology"/>
<feature type="domain" description="Peptidase M16 C-terminal" evidence="6">
    <location>
        <begin position="165"/>
        <end position="336"/>
    </location>
</feature>
<dbReference type="GO" id="GO:0046872">
    <property type="term" value="F:metal ion binding"/>
    <property type="evidence" value="ECO:0007669"/>
    <property type="project" value="InterPro"/>
</dbReference>
<comment type="caution">
    <text evidence="7">The sequence shown here is derived from an EMBL/GenBank/DDBJ whole genome shotgun (WGS) entry which is preliminary data.</text>
</comment>
<dbReference type="Proteomes" id="UP000198615">
    <property type="component" value="Unassembled WGS sequence"/>
</dbReference>
<dbReference type="PANTHER" id="PTHR11851:SF49">
    <property type="entry name" value="MITOCHONDRIAL-PROCESSING PEPTIDASE SUBUNIT ALPHA"/>
    <property type="match status" value="1"/>
</dbReference>
<comment type="similarity">
    <text evidence="2 4">Belongs to the peptidase M16 family.</text>
</comment>
<sequence>MRLTTLDNGLTVATDAMPSVESASVGLWVGVGTRHEKPSENGLAHLIEHMVFKGTAKRDAAAIAREIEDVGGLMNAYTSREQTAYYAKVLADDVPVAIDLISDIVQNSVFDPSELERERSVIVQEIAQVNDTPDDVIFDHFQTAAFPDQGLGRPVLGTSEVVRSVPRQSLVDYVAQSYGGDACILSVAGKVDHDRVVEMAAERFAAMPAKTTRTTEAGRYSGGEIRVERELEQLHVILGFRGTSFDDPDFYTLQVLSMIYGGGMSSRLFQEVREKRGLAYSIYSFTSAYLDDGLLGVYAGTGADEVGEVMPVICDQLRAIPDELDESELARAKIQLKSSLLMSRESTSARCEQLANHFLVHGRLPDLADIIENVEKVDQAAIRAVVERLLSAPPTLTAVGPTRTLESYDAIRARLS</sequence>
<dbReference type="InterPro" id="IPR007863">
    <property type="entry name" value="Peptidase_M16_C"/>
</dbReference>
<keyword evidence="3" id="KW-0645">Protease</keyword>
<evidence type="ECO:0000256" key="2">
    <source>
        <dbReference type="ARBA" id="ARBA00007261"/>
    </source>
</evidence>
<dbReference type="InterPro" id="IPR050361">
    <property type="entry name" value="MPP/UQCRC_Complex"/>
</dbReference>
<evidence type="ECO:0000256" key="3">
    <source>
        <dbReference type="ARBA" id="ARBA00023049"/>
    </source>
</evidence>
<comment type="cofactor">
    <cofactor evidence="1">
        <name>Zn(2+)</name>
        <dbReference type="ChEBI" id="CHEBI:29105"/>
    </cofactor>
</comment>
<evidence type="ECO:0000259" key="6">
    <source>
        <dbReference type="Pfam" id="PF05193"/>
    </source>
</evidence>
<evidence type="ECO:0000259" key="5">
    <source>
        <dbReference type="Pfam" id="PF00675"/>
    </source>
</evidence>
<evidence type="ECO:0000313" key="7">
    <source>
        <dbReference type="EMBL" id="SDF77026.1"/>
    </source>
</evidence>
<feature type="domain" description="Peptidase M16 N-terminal" evidence="5">
    <location>
        <begin position="12"/>
        <end position="158"/>
    </location>
</feature>
<dbReference type="Pfam" id="PF00675">
    <property type="entry name" value="Peptidase_M16"/>
    <property type="match status" value="1"/>
</dbReference>
<reference evidence="7 8" key="1">
    <citation type="submission" date="2016-10" db="EMBL/GenBank/DDBJ databases">
        <authorList>
            <person name="Varghese N."/>
            <person name="Submissions S."/>
        </authorList>
    </citation>
    <scope>NUCLEOTIDE SEQUENCE [LARGE SCALE GENOMIC DNA]</scope>
    <source>
        <strain evidence="7 8">DSM 18839</strain>
    </source>
</reference>
<keyword evidence="3" id="KW-0482">Metalloprotease</keyword>
<dbReference type="InterPro" id="IPR001431">
    <property type="entry name" value="Pept_M16_Zn_BS"/>
</dbReference>
<dbReference type="AlphaFoldDB" id="A0A8G2F349"/>
<dbReference type="GO" id="GO:0006508">
    <property type="term" value="P:proteolysis"/>
    <property type="evidence" value="ECO:0007669"/>
    <property type="project" value="InterPro"/>
</dbReference>
<dbReference type="OrthoDB" id="9811314at2"/>
<dbReference type="SUPFAM" id="SSF63411">
    <property type="entry name" value="LuxS/MPP-like metallohydrolase"/>
    <property type="match status" value="2"/>
</dbReference>
<gene>
    <name evidence="7" type="ORF">SAMN05660686_02288</name>
</gene>
<name>A0A8G2F349_9PROT</name>
<dbReference type="PANTHER" id="PTHR11851">
    <property type="entry name" value="METALLOPROTEASE"/>
    <property type="match status" value="1"/>
</dbReference>
<dbReference type="InterPro" id="IPR011765">
    <property type="entry name" value="Pept_M16_N"/>
</dbReference>
<dbReference type="Pfam" id="PF05193">
    <property type="entry name" value="Peptidase_M16_C"/>
    <property type="match status" value="1"/>
</dbReference>
<evidence type="ECO:0000256" key="1">
    <source>
        <dbReference type="ARBA" id="ARBA00001947"/>
    </source>
</evidence>
<keyword evidence="3" id="KW-0378">Hydrolase</keyword>
<dbReference type="FunFam" id="3.30.830.10:FF:000008">
    <property type="entry name" value="Mitochondrial-processing peptidase subunit beta"/>
    <property type="match status" value="1"/>
</dbReference>
<organism evidence="7 8">
    <name type="scientific">Thalassobaculum litoreum DSM 18839</name>
    <dbReference type="NCBI Taxonomy" id="1123362"/>
    <lineage>
        <taxon>Bacteria</taxon>
        <taxon>Pseudomonadati</taxon>
        <taxon>Pseudomonadota</taxon>
        <taxon>Alphaproteobacteria</taxon>
        <taxon>Rhodospirillales</taxon>
        <taxon>Thalassobaculaceae</taxon>
        <taxon>Thalassobaculum</taxon>
    </lineage>
</organism>
<dbReference type="Gene3D" id="3.30.830.10">
    <property type="entry name" value="Metalloenzyme, LuxS/M16 peptidase-like"/>
    <property type="match status" value="2"/>
</dbReference>
<protein>
    <submittedName>
        <fullName evidence="7">Predicted Zn-dependent peptidase</fullName>
    </submittedName>
</protein>
<dbReference type="PROSITE" id="PS00143">
    <property type="entry name" value="INSULINASE"/>
    <property type="match status" value="1"/>
</dbReference>
<evidence type="ECO:0000256" key="4">
    <source>
        <dbReference type="RuleBase" id="RU004447"/>
    </source>
</evidence>
<dbReference type="EMBL" id="FNBW01000006">
    <property type="protein sequence ID" value="SDF77026.1"/>
    <property type="molecule type" value="Genomic_DNA"/>
</dbReference>